<reference evidence="1" key="1">
    <citation type="submission" date="2022-11" db="EMBL/GenBank/DDBJ databases">
        <authorList>
            <person name="Petersen C."/>
        </authorList>
    </citation>
    <scope>NUCLEOTIDE SEQUENCE</scope>
    <source>
        <strain evidence="1">IBT 22155</strain>
    </source>
</reference>
<dbReference type="AlphaFoldDB" id="A0A9W9L1T9"/>
<organism evidence="1 2">
    <name type="scientific">Penicillium bovifimosum</name>
    <dbReference type="NCBI Taxonomy" id="126998"/>
    <lineage>
        <taxon>Eukaryota</taxon>
        <taxon>Fungi</taxon>
        <taxon>Dikarya</taxon>
        <taxon>Ascomycota</taxon>
        <taxon>Pezizomycotina</taxon>
        <taxon>Eurotiomycetes</taxon>
        <taxon>Eurotiomycetidae</taxon>
        <taxon>Eurotiales</taxon>
        <taxon>Aspergillaceae</taxon>
        <taxon>Penicillium</taxon>
    </lineage>
</organism>
<accession>A0A9W9L1T9</accession>
<proteinExistence type="predicted"/>
<comment type="caution">
    <text evidence="1">The sequence shown here is derived from an EMBL/GenBank/DDBJ whole genome shotgun (WGS) entry which is preliminary data.</text>
</comment>
<protein>
    <submittedName>
        <fullName evidence="1">Uncharacterized protein</fullName>
    </submittedName>
</protein>
<dbReference type="EMBL" id="JAPQKL010000005">
    <property type="protein sequence ID" value="KAJ5131105.1"/>
    <property type="molecule type" value="Genomic_DNA"/>
</dbReference>
<sequence length="81" mass="9094">MIEALCEHLSEKPDEFRTLVTTSSIRRVVLAKGWSKKCTRQQVRERNADDTTPGYSWAILSYTLEAGSGDAHQNCCYSGLL</sequence>
<evidence type="ECO:0000313" key="2">
    <source>
        <dbReference type="Proteomes" id="UP001149079"/>
    </source>
</evidence>
<dbReference type="GeneID" id="81407058"/>
<dbReference type="Proteomes" id="UP001149079">
    <property type="component" value="Unassembled WGS sequence"/>
</dbReference>
<keyword evidence="2" id="KW-1185">Reference proteome</keyword>
<dbReference type="RefSeq" id="XP_056521484.1">
    <property type="nucleotide sequence ID" value="XM_056667888.1"/>
</dbReference>
<dbReference type="OrthoDB" id="4474262at2759"/>
<name>A0A9W9L1T9_9EURO</name>
<gene>
    <name evidence="1" type="ORF">N7515_007144</name>
</gene>
<evidence type="ECO:0000313" key="1">
    <source>
        <dbReference type="EMBL" id="KAJ5131105.1"/>
    </source>
</evidence>
<reference evidence="1" key="2">
    <citation type="journal article" date="2023" name="IMA Fungus">
        <title>Comparative genomic study of the Penicillium genus elucidates a diverse pangenome and 15 lateral gene transfer events.</title>
        <authorList>
            <person name="Petersen C."/>
            <person name="Sorensen T."/>
            <person name="Nielsen M.R."/>
            <person name="Sondergaard T.E."/>
            <person name="Sorensen J.L."/>
            <person name="Fitzpatrick D.A."/>
            <person name="Frisvad J.C."/>
            <person name="Nielsen K.L."/>
        </authorList>
    </citation>
    <scope>NUCLEOTIDE SEQUENCE</scope>
    <source>
        <strain evidence="1">IBT 22155</strain>
    </source>
</reference>